<name>A0A015JMQ3_RHIIW</name>
<evidence type="ECO:0000313" key="1">
    <source>
        <dbReference type="EMBL" id="EXX56214.1"/>
    </source>
</evidence>
<dbReference type="InterPro" id="IPR013783">
    <property type="entry name" value="Ig-like_fold"/>
</dbReference>
<dbReference type="OrthoDB" id="2339971at2759"/>
<reference evidence="1 2" key="1">
    <citation type="submission" date="2014-02" db="EMBL/GenBank/DDBJ databases">
        <title>Single nucleus genome sequencing reveals high similarity among nuclei of an endomycorrhizal fungus.</title>
        <authorList>
            <person name="Lin K."/>
            <person name="Geurts R."/>
            <person name="Zhang Z."/>
            <person name="Limpens E."/>
            <person name="Saunders D.G."/>
            <person name="Mu D."/>
            <person name="Pang E."/>
            <person name="Cao H."/>
            <person name="Cha H."/>
            <person name="Lin T."/>
            <person name="Zhou Q."/>
            <person name="Shang Y."/>
            <person name="Li Y."/>
            <person name="Ivanov S."/>
            <person name="Sharma T."/>
            <person name="Velzen R.V."/>
            <person name="Ruijter N.D."/>
            <person name="Aanen D.K."/>
            <person name="Win J."/>
            <person name="Kamoun S."/>
            <person name="Bisseling T."/>
            <person name="Huang S."/>
        </authorList>
    </citation>
    <scope>NUCLEOTIDE SEQUENCE [LARGE SCALE GENOMIC DNA]</scope>
    <source>
        <strain evidence="2">DAOM197198w</strain>
    </source>
</reference>
<proteinExistence type="predicted"/>
<dbReference type="EMBL" id="JEMT01027789">
    <property type="protein sequence ID" value="EXX56214.1"/>
    <property type="molecule type" value="Genomic_DNA"/>
</dbReference>
<keyword evidence="2" id="KW-1185">Reference proteome</keyword>
<dbReference type="STRING" id="1432141.A0A015JMQ3"/>
<protein>
    <submittedName>
        <fullName evidence="1">Uncharacterized protein</fullName>
    </submittedName>
</protein>
<sequence>MTEITDEEFESFLETFIPEPDSESDNKENNINFLNKNGHNVLPSSSNNYNNMQNKDFEWLNSQKENGIKEINEINVIFHVHLPENIEKHGYPVVLGNVKELGLWEKPIVQLHQPYPQHPTYWQSDPVTISVLNTSDIQYKYVIHVTRSLLQSGKNVFEGNDDQESRILNILRIDQFDIWKNINLSERYCIHHNNIDDFAFVDYIYNTIKENNLRNKVEEYQHLLTHYTELTVWALRLKFIVNRMEDKLKEKRLFLCLLLGYYVQRYGHYELSASFISERLLKALENYKQETLPLDIREKMNTGITTLVQHNAFHMKFDWLIIFTIAAEVDPNYTFIEHLKTLKYPNDLLAKFIKEVKIIIPYIKGIEFKNYVKIGKWLIQLCHNMDSLFKLWNDILLHYIAFDKSVSKCFIDRIRANISHGKSIANDSLGEEIIQSLELISQSHTLELLNIFPEILDNCFRNEFSEKIPKICITWFKNLLLKLNISKINKLSYESDFIFSVFQQLDRIYPLLNQRNNIWRDLTSIAIERVKKFSDAQIFAATKLIVQIKVNYVKHLFLEIVKEILNKTVRQINDWLLSKIFIICDCKGKTLVVPNSMSEDILYYIMTKLQIQSDMLEHFDILKDNKFWNIILHATGSVKKLNSNPFVKRAKISANKLGGLFPENTVDLYSLQQTLEHSDENLFQQFDVTKNESLDDVDDTSNDGINNSFEPKSSIYFISNSIAIKDFKFPFSYYFMNQIDNYKNLYYKELDIIRYNNSENINYYSELHEDFVEDFKNNLISINRNFENLQKYSELYYNDFIKIILSTFTTKKSISEEILNFVFKNLIGDKIINDLFLLHIYWWEYIDNILIQLKLIEKFPDIITKSQNDFIVYGNLDYYLFRRVINSILQNICDDKPWEQDTDDILFIINDTKKSLNFFNFDLLLICDDLLKINLIPIEKIKEIVYLGKSIKNQEFITIDIINLVFISLDKNYDIIPIRSFITRVLEFIPLNSEVRLILYKNLFSRDPFEFIDIIIKKVFITEYQQNRRIFFKLIKNSNKVLKLSKRLSIINDNIKNLDSDMAELCCEIIQSIFNEFKLSELSPYFKYSIKSFTDQDLSSQQMSVLQQLTSIAFLKEFISKYWKNYIQKDNYLSKSLIEEINNCMNINHSFIQFLHSYFVPNLYQKKFFNGDKRLQMIKKEFPWIKNIRAKNIPKIWQSIRIANFEDLCTFYYSNLTQNLEKYPFLSLYFKNYEKLELIKYLHPIVKFIKVLNFKLEYHLTRKAAQVMKFHEFIEKESENDEEKINLKLLFEEFAFAWNFIMDYFVQHQISIYNKSNNQVMNLEIPIIYGLIEQKGAGIHLCAILDFLIKLHNEFLDNVISIPFEKCKCLKFLENITWNTLESKTYFIKSIKMTQAQDINFINYHWNDKILKYSQKKLKIKEINFIFDLQKIEMKLAKKLVLNKVYFEMEEDQVYLKNFLFKNELFHNSFRILSDIKKLLPQEPIPIEKLSLISTIIQPQNSSSMSNISLNSLNSNNLPELLFLFEAIFYSIKELSVKNNKLIILDFVNRWLKSARYNVEFISILGEFSLKYIVELYELIEEQVADSTINNIDNKFKTPLIQQTKDLINNIIDYYPKSQQDIQLIPAKAFSLALKRFIYRFLLNDSIMKILNSNNLSIYFLDFTLDLWPSDVNEELIKKLFPTCLLVSHAYDTYNFIINEIEAIRKCDIIDVDQ</sequence>
<dbReference type="Proteomes" id="UP000022910">
    <property type="component" value="Unassembled WGS sequence"/>
</dbReference>
<organism evidence="1 2">
    <name type="scientific">Rhizophagus irregularis (strain DAOM 197198w)</name>
    <name type="common">Glomus intraradices</name>
    <dbReference type="NCBI Taxonomy" id="1432141"/>
    <lineage>
        <taxon>Eukaryota</taxon>
        <taxon>Fungi</taxon>
        <taxon>Fungi incertae sedis</taxon>
        <taxon>Mucoromycota</taxon>
        <taxon>Glomeromycotina</taxon>
        <taxon>Glomeromycetes</taxon>
        <taxon>Glomerales</taxon>
        <taxon>Glomeraceae</taxon>
        <taxon>Rhizophagus</taxon>
    </lineage>
</organism>
<gene>
    <name evidence="1" type="ORF">RirG_218240</name>
</gene>
<accession>A0A015JMQ3</accession>
<evidence type="ECO:0000313" key="2">
    <source>
        <dbReference type="Proteomes" id="UP000022910"/>
    </source>
</evidence>
<dbReference type="HOGENOM" id="CLU_240482_0_0_1"/>
<dbReference type="Gene3D" id="2.60.40.10">
    <property type="entry name" value="Immunoglobulins"/>
    <property type="match status" value="1"/>
</dbReference>
<comment type="caution">
    <text evidence="1">The sequence shown here is derived from an EMBL/GenBank/DDBJ whole genome shotgun (WGS) entry which is preliminary data.</text>
</comment>